<dbReference type="InterPro" id="IPR036378">
    <property type="entry name" value="FAS1_dom_sf"/>
</dbReference>
<dbReference type="PROSITE" id="PS50213">
    <property type="entry name" value="FAS1"/>
    <property type="match status" value="1"/>
</dbReference>
<dbReference type="EMBL" id="KZ451927">
    <property type="protein sequence ID" value="PKA61624.1"/>
    <property type="molecule type" value="Genomic_DNA"/>
</dbReference>
<keyword evidence="4" id="KW-0336">GPI-anchor</keyword>
<name>A0A2I0B1H7_9ASPA</name>
<dbReference type="SUPFAM" id="SSF82153">
    <property type="entry name" value="FAS1 domain"/>
    <property type="match status" value="2"/>
</dbReference>
<feature type="compositionally biased region" description="Low complexity" evidence="8">
    <location>
        <begin position="365"/>
        <end position="392"/>
    </location>
</feature>
<gene>
    <name evidence="11" type="primary">FLA8</name>
    <name evidence="11" type="ORF">AXF42_Ash018605</name>
</gene>
<dbReference type="Pfam" id="PF02469">
    <property type="entry name" value="Fasciclin"/>
    <property type="match status" value="1"/>
</dbReference>
<dbReference type="GO" id="GO:0005886">
    <property type="term" value="C:plasma membrane"/>
    <property type="evidence" value="ECO:0007669"/>
    <property type="project" value="UniProtKB-SubCell"/>
</dbReference>
<dbReference type="FunFam" id="2.30.180.10:FF:000008">
    <property type="entry name" value="Fasciclin-like arabinogalactan protein 10"/>
    <property type="match status" value="1"/>
</dbReference>
<evidence type="ECO:0000256" key="7">
    <source>
        <dbReference type="ARBA" id="ARBA00023288"/>
    </source>
</evidence>
<dbReference type="Proteomes" id="UP000236161">
    <property type="component" value="Unassembled WGS sequence"/>
</dbReference>
<evidence type="ECO:0000256" key="3">
    <source>
        <dbReference type="ARBA" id="ARBA00022475"/>
    </source>
</evidence>
<keyword evidence="7" id="KW-0449">Lipoprotein</keyword>
<evidence type="ECO:0000256" key="4">
    <source>
        <dbReference type="ARBA" id="ARBA00022622"/>
    </source>
</evidence>
<dbReference type="SMART" id="SM00554">
    <property type="entry name" value="FAS1"/>
    <property type="match status" value="1"/>
</dbReference>
<feature type="domain" description="FAS1" evidence="10">
    <location>
        <begin position="196"/>
        <end position="337"/>
    </location>
</feature>
<keyword evidence="12" id="KW-1185">Reference proteome</keyword>
<protein>
    <submittedName>
        <fullName evidence="11">Fasciclin-like arabinogalactan protein 8</fullName>
    </submittedName>
</protein>
<dbReference type="AlphaFoldDB" id="A0A2I0B1H7"/>
<dbReference type="PANTHER" id="PTHR32382:SF5">
    <property type="entry name" value="FASCICLIN-LIKE ARABINOGALACTAN PROTEIN 8"/>
    <property type="match status" value="1"/>
</dbReference>
<dbReference type="STRING" id="1088818.A0A2I0B1H7"/>
<dbReference type="PANTHER" id="PTHR32382">
    <property type="entry name" value="FASCICLIN-LIKE ARABINOGALACTAN PROTEIN"/>
    <property type="match status" value="1"/>
</dbReference>
<keyword evidence="6" id="KW-0472">Membrane</keyword>
<evidence type="ECO:0000313" key="11">
    <source>
        <dbReference type="EMBL" id="PKA61624.1"/>
    </source>
</evidence>
<reference evidence="11 12" key="1">
    <citation type="journal article" date="2017" name="Nature">
        <title>The Apostasia genome and the evolution of orchids.</title>
        <authorList>
            <person name="Zhang G.Q."/>
            <person name="Liu K.W."/>
            <person name="Li Z."/>
            <person name="Lohaus R."/>
            <person name="Hsiao Y.Y."/>
            <person name="Niu S.C."/>
            <person name="Wang J.Y."/>
            <person name="Lin Y.C."/>
            <person name="Xu Q."/>
            <person name="Chen L.J."/>
            <person name="Yoshida K."/>
            <person name="Fujiwara S."/>
            <person name="Wang Z.W."/>
            <person name="Zhang Y.Q."/>
            <person name="Mitsuda N."/>
            <person name="Wang M."/>
            <person name="Liu G.H."/>
            <person name="Pecoraro L."/>
            <person name="Huang H.X."/>
            <person name="Xiao X.J."/>
            <person name="Lin M."/>
            <person name="Wu X.Y."/>
            <person name="Wu W.L."/>
            <person name="Chen Y.Y."/>
            <person name="Chang S.B."/>
            <person name="Sakamoto S."/>
            <person name="Ohme-Takagi M."/>
            <person name="Yagi M."/>
            <person name="Zeng S.J."/>
            <person name="Shen C.Y."/>
            <person name="Yeh C.M."/>
            <person name="Luo Y.B."/>
            <person name="Tsai W.C."/>
            <person name="Van de Peer Y."/>
            <person name="Liu Z.J."/>
        </authorList>
    </citation>
    <scope>NUCLEOTIDE SEQUENCE [LARGE SCALE GENOMIC DNA]</scope>
    <source>
        <strain evidence="12">cv. Shenzhen</strain>
        <tissue evidence="11">Stem</tissue>
    </source>
</reference>
<evidence type="ECO:0000313" key="12">
    <source>
        <dbReference type="Proteomes" id="UP000236161"/>
    </source>
</evidence>
<dbReference type="InterPro" id="IPR000782">
    <property type="entry name" value="FAS1_domain"/>
</dbReference>
<evidence type="ECO:0000256" key="2">
    <source>
        <dbReference type="ARBA" id="ARBA00007843"/>
    </source>
</evidence>
<organism evidence="11 12">
    <name type="scientific">Apostasia shenzhenica</name>
    <dbReference type="NCBI Taxonomy" id="1088818"/>
    <lineage>
        <taxon>Eukaryota</taxon>
        <taxon>Viridiplantae</taxon>
        <taxon>Streptophyta</taxon>
        <taxon>Embryophyta</taxon>
        <taxon>Tracheophyta</taxon>
        <taxon>Spermatophyta</taxon>
        <taxon>Magnoliopsida</taxon>
        <taxon>Liliopsida</taxon>
        <taxon>Asparagales</taxon>
        <taxon>Orchidaceae</taxon>
        <taxon>Apostasioideae</taxon>
        <taxon>Apostasia</taxon>
    </lineage>
</organism>
<evidence type="ECO:0000256" key="9">
    <source>
        <dbReference type="SAM" id="SignalP"/>
    </source>
</evidence>
<accession>A0A2I0B1H7</accession>
<keyword evidence="3" id="KW-1003">Cell membrane</keyword>
<evidence type="ECO:0000256" key="6">
    <source>
        <dbReference type="ARBA" id="ARBA00023136"/>
    </source>
</evidence>
<dbReference type="Gene3D" id="2.30.180.10">
    <property type="entry name" value="FAS1 domain"/>
    <property type="match status" value="2"/>
</dbReference>
<feature type="chain" id="PRO_5014111001" evidence="9">
    <location>
        <begin position="34"/>
        <end position="436"/>
    </location>
</feature>
<comment type="subcellular location">
    <subcellularLocation>
        <location evidence="1">Cell membrane</location>
        <topology evidence="1">Lipid-anchor</topology>
        <topology evidence="1">GPI-anchor</topology>
    </subcellularLocation>
</comment>
<evidence type="ECO:0000256" key="5">
    <source>
        <dbReference type="ARBA" id="ARBA00022729"/>
    </source>
</evidence>
<comment type="similarity">
    <text evidence="2">Belongs to the fasciclin-like AGP family.</text>
</comment>
<dbReference type="InterPro" id="IPR033254">
    <property type="entry name" value="Plant_FLA"/>
</dbReference>
<evidence type="ECO:0000256" key="8">
    <source>
        <dbReference type="SAM" id="MobiDB-lite"/>
    </source>
</evidence>
<keyword evidence="5 9" id="KW-0732">Signal</keyword>
<feature type="signal peptide" evidence="9">
    <location>
        <begin position="1"/>
        <end position="33"/>
    </location>
</feature>
<dbReference type="GO" id="GO:0098552">
    <property type="term" value="C:side of membrane"/>
    <property type="evidence" value="ECO:0007669"/>
    <property type="project" value="UniProtKB-KW"/>
</dbReference>
<sequence length="436" mass="45367">MDNCLPTSRPFAAATAVLVLAVLASFWPPEAQGHNITEILEKLPEYGVYNSYMSLTKIADEVNSRRTITCLVLPNSAMSAVAANRSLATTKNALRLLVLLDYFDPQKLHDLPAGTTLTTTLYQTTGVAVGKQGFVNITNVRGGRVVFSSAATGGGSKPISEYTKSIRQIPYNISVLEISAPIVFPGLLDGSPVSGNSINLTAVLETAGCRTFASLIAASGTIETFQAAMEKGLTIFAPKDEAFKAEGIPNLSSLSRSDLVTLLQYHAVPSYAPEESLKAAVDRPVVTMAAGSSGKYNLTVSVQGEDVTLHSGRDSSRIAGTVLDDTPVCILTIENILLPVELFGETPALSPAPEKEKSPSPSPSPSTTAPAPSTVSAKAPSSLALSPPGTAPESAPAVSPETAAGKADDNTPSGVPKVVPFSWLAAIVASSWALLC</sequence>
<dbReference type="OrthoDB" id="286301at2759"/>
<proteinExistence type="inferred from homology"/>
<feature type="region of interest" description="Disordered" evidence="8">
    <location>
        <begin position="348"/>
        <end position="415"/>
    </location>
</feature>
<evidence type="ECO:0000259" key="10">
    <source>
        <dbReference type="PROSITE" id="PS50213"/>
    </source>
</evidence>
<keyword evidence="4" id="KW-0325">Glycoprotein</keyword>
<evidence type="ECO:0000256" key="1">
    <source>
        <dbReference type="ARBA" id="ARBA00004609"/>
    </source>
</evidence>